<dbReference type="InterPro" id="IPR050271">
    <property type="entry name" value="UDP-glycosyltransferase"/>
</dbReference>
<dbReference type="FunFam" id="3.40.50.2000:FF:000176">
    <property type="entry name" value="UDP glucuronosyltransferase 1 family, polypeptide A7"/>
    <property type="match status" value="2"/>
</dbReference>
<gene>
    <name evidence="11" type="ORF">IRJ41_011789</name>
</gene>
<proteinExistence type="inferred from homology"/>
<keyword evidence="7 10" id="KW-0732">Signal</keyword>
<keyword evidence="9" id="KW-0325">Glycoprotein</keyword>
<evidence type="ECO:0000256" key="5">
    <source>
        <dbReference type="ARBA" id="ARBA00022679"/>
    </source>
</evidence>
<organism evidence="11 12">
    <name type="scientific">Triplophysa rosa</name>
    <name type="common">Cave loach</name>
    <dbReference type="NCBI Taxonomy" id="992332"/>
    <lineage>
        <taxon>Eukaryota</taxon>
        <taxon>Metazoa</taxon>
        <taxon>Chordata</taxon>
        <taxon>Craniata</taxon>
        <taxon>Vertebrata</taxon>
        <taxon>Euteleostomi</taxon>
        <taxon>Actinopterygii</taxon>
        <taxon>Neopterygii</taxon>
        <taxon>Teleostei</taxon>
        <taxon>Ostariophysi</taxon>
        <taxon>Cypriniformes</taxon>
        <taxon>Nemacheilidae</taxon>
        <taxon>Triplophysa</taxon>
    </lineage>
</organism>
<evidence type="ECO:0000256" key="9">
    <source>
        <dbReference type="ARBA" id="ARBA00023180"/>
    </source>
</evidence>
<dbReference type="SUPFAM" id="SSF53756">
    <property type="entry name" value="UDP-Glycosyltransferase/glycogen phosphorylase"/>
    <property type="match status" value="3"/>
</dbReference>
<feature type="chain" id="PRO_5040768749" description="glucuronosyltransferase" evidence="10">
    <location>
        <begin position="19"/>
        <end position="856"/>
    </location>
</feature>
<keyword evidence="5" id="KW-0808">Transferase</keyword>
<dbReference type="PANTHER" id="PTHR48043">
    <property type="entry name" value="EG:EG0003.4 PROTEIN-RELATED"/>
    <property type="match status" value="1"/>
</dbReference>
<evidence type="ECO:0000256" key="3">
    <source>
        <dbReference type="ARBA" id="ARBA00012544"/>
    </source>
</evidence>
<dbReference type="PANTHER" id="PTHR48043:SF161">
    <property type="entry name" value="UDP GLUCURONOSYLTRANSFERASE FAMILY 1 MEMBER A1"/>
    <property type="match status" value="1"/>
</dbReference>
<evidence type="ECO:0000256" key="10">
    <source>
        <dbReference type="SAM" id="SignalP"/>
    </source>
</evidence>
<keyword evidence="4" id="KW-0328">Glycosyltransferase</keyword>
<dbReference type="GO" id="GO:0016020">
    <property type="term" value="C:membrane"/>
    <property type="evidence" value="ECO:0007669"/>
    <property type="project" value="UniProtKB-SubCell"/>
</dbReference>
<keyword evidence="8" id="KW-0472">Membrane</keyword>
<dbReference type="Gene3D" id="3.40.50.2000">
    <property type="entry name" value="Glycogen Phosphorylase B"/>
    <property type="match status" value="2"/>
</dbReference>
<keyword evidence="12" id="KW-1185">Reference proteome</keyword>
<dbReference type="FunFam" id="3.40.50.2000:FF:000066">
    <property type="entry name" value="UDP-glucuronosyltransferase 1-1"/>
    <property type="match status" value="1"/>
</dbReference>
<evidence type="ECO:0000313" key="12">
    <source>
        <dbReference type="Proteomes" id="UP001059041"/>
    </source>
</evidence>
<comment type="similarity">
    <text evidence="2">Belongs to the UDP-glycosyltransferase family.</text>
</comment>
<dbReference type="GO" id="GO:0015020">
    <property type="term" value="F:glucuronosyltransferase activity"/>
    <property type="evidence" value="ECO:0007669"/>
    <property type="project" value="UniProtKB-EC"/>
</dbReference>
<dbReference type="Pfam" id="PF00201">
    <property type="entry name" value="UDPGT"/>
    <property type="match status" value="3"/>
</dbReference>
<dbReference type="AlphaFoldDB" id="A0A9W7WUD8"/>
<evidence type="ECO:0000256" key="2">
    <source>
        <dbReference type="ARBA" id="ARBA00009995"/>
    </source>
</evidence>
<evidence type="ECO:0000256" key="7">
    <source>
        <dbReference type="ARBA" id="ARBA00022729"/>
    </source>
</evidence>
<evidence type="ECO:0000256" key="1">
    <source>
        <dbReference type="ARBA" id="ARBA00004167"/>
    </source>
</evidence>
<dbReference type="Proteomes" id="UP001059041">
    <property type="component" value="Linkage Group LG6"/>
</dbReference>
<keyword evidence="8" id="KW-1133">Transmembrane helix</keyword>
<feature type="signal peptide" evidence="10">
    <location>
        <begin position="1"/>
        <end position="18"/>
    </location>
</feature>
<accession>A0A9W7WUD8</accession>
<comment type="caution">
    <text evidence="11">The sequence shown here is derived from an EMBL/GenBank/DDBJ whole genome shotgun (WGS) entry which is preliminary data.</text>
</comment>
<evidence type="ECO:0000256" key="8">
    <source>
        <dbReference type="ARBA" id="ARBA00022989"/>
    </source>
</evidence>
<keyword evidence="6" id="KW-0812">Transmembrane</keyword>
<protein>
    <recommendedName>
        <fullName evidence="3">glucuronosyltransferase</fullName>
        <ecNumber evidence="3">2.4.1.17</ecNumber>
    </recommendedName>
</protein>
<dbReference type="InterPro" id="IPR002213">
    <property type="entry name" value="UDP_glucos_trans"/>
</dbReference>
<dbReference type="EC" id="2.4.1.17" evidence="3"/>
<reference evidence="11" key="1">
    <citation type="submission" date="2021-02" db="EMBL/GenBank/DDBJ databases">
        <title>Comparative genomics reveals that relaxation of natural selection precedes convergent phenotypic evolution of cavefish.</title>
        <authorList>
            <person name="Peng Z."/>
        </authorList>
    </citation>
    <scope>NUCLEOTIDE SEQUENCE</scope>
    <source>
        <tissue evidence="11">Muscle</tissue>
    </source>
</reference>
<comment type="subcellular location">
    <subcellularLocation>
        <location evidence="1">Membrane</location>
        <topology evidence="1">Single-pass membrane protein</topology>
    </subcellularLocation>
</comment>
<sequence length="856" mass="95980">MSALVLLSCLFCLGSVQAGKLLVIPADGSHWTGMKPLVEELGRRGNQVVVVIPEASLSMGPSDHTTTLTYPVPYTKAKLEENVDTGISNLLNADVSTDLARFRGFISTMDLLKTLASRNLESALFNKDLMKKLKDYNFDAILTDPFEPTGVILGEYLSIPAIYTQISHPCGADTLASKCPHPPSYVPQPLTHFSDRMSFWQRSVNLLRTLVQPMGCAYMFINADEIASRVLQKKTSMVEIMSRAALWFMRFDFAFELPRPMMPNMVLVGGLDSKKTKPLPQAGKLLVIPTDGSHWIGMKPLVEELGSRRNHVVVVILEASLSMGPSDHILTYPVPYTKANLEERVNAGISNLFNADISTNLGRFRGFINTMDMFNFLTSQNLESVLFNKDLMKKLKDYNFDAILTDLFDTTGVIICEYLSIPAIYTQTSHPCGVDSLASQCSSSPSFVPQPLTNFSDRMSFWQSGVNLIRTLVQPMGCRHLFTNANEIASRVLQRKTSMVEIMSCAALWFMWVDFAFEFARPVMTYASLLKDWIARNRNLCHNWQKPCEIFFHTTNRMLTVQLLLSLFIFGSSEAGKLLVIPSDGSHWLGMKPVVEELGRRGNQVVVVIPESSLSMGPSKHTTTLTFPVPYTKAELQNSLEGNVTSLLSSDISWDSDSTKFLFFFYQMILLRSFIVRNAEGLLFNKDLMKKLQDYNFDAILTDPFEPVGVISGEYLSIPAIYMQINLPCGVDSLASQCPTPASYVPQRNTHFTDQINFLQRCINLIRTLLQPTACKVLHAHADEIASRVLQRKASMVEIMSHAALWFMRFDFAFEFPRPVMPNMVMIGGMATKKPKPLSQLESCWLFHQMEATGLA</sequence>
<evidence type="ECO:0000256" key="4">
    <source>
        <dbReference type="ARBA" id="ARBA00022676"/>
    </source>
</evidence>
<evidence type="ECO:0000256" key="6">
    <source>
        <dbReference type="ARBA" id="ARBA00022692"/>
    </source>
</evidence>
<name>A0A9W7WUD8_TRIRA</name>
<evidence type="ECO:0000313" key="11">
    <source>
        <dbReference type="EMBL" id="KAI7808697.1"/>
    </source>
</evidence>
<dbReference type="EMBL" id="JAFHDT010000006">
    <property type="protein sequence ID" value="KAI7808697.1"/>
    <property type="molecule type" value="Genomic_DNA"/>
</dbReference>